<dbReference type="InterPro" id="IPR011990">
    <property type="entry name" value="TPR-like_helical_dom_sf"/>
</dbReference>
<dbReference type="Proteomes" id="UP000480684">
    <property type="component" value="Unassembled WGS sequence"/>
</dbReference>
<keyword evidence="2" id="KW-1185">Reference proteome</keyword>
<protein>
    <submittedName>
        <fullName evidence="1">Uncharacterized protein</fullName>
    </submittedName>
</protein>
<proteinExistence type="predicted"/>
<dbReference type="SUPFAM" id="SSF48452">
    <property type="entry name" value="TPR-like"/>
    <property type="match status" value="1"/>
</dbReference>
<dbReference type="EMBL" id="JAAIYP010000044">
    <property type="protein sequence ID" value="NFV81939.1"/>
    <property type="molecule type" value="Genomic_DNA"/>
</dbReference>
<evidence type="ECO:0000313" key="1">
    <source>
        <dbReference type="EMBL" id="NFV81939.1"/>
    </source>
</evidence>
<comment type="caution">
    <text evidence="1">The sequence shown here is derived from an EMBL/GenBank/DDBJ whole genome shotgun (WGS) entry which is preliminary data.</text>
</comment>
<reference evidence="1 2" key="1">
    <citation type="submission" date="2020-02" db="EMBL/GenBank/DDBJ databases">
        <authorList>
            <person name="Dziuba M."/>
            <person name="Kuznetsov B."/>
            <person name="Mardanov A."/>
            <person name="Ravin N."/>
            <person name="Grouzdev D."/>
        </authorList>
    </citation>
    <scope>NUCLEOTIDE SEQUENCE [LARGE SCALE GENOMIC DNA]</scope>
    <source>
        <strain evidence="1 2">SpK</strain>
    </source>
</reference>
<dbReference type="AlphaFoldDB" id="A0A7C9QWM3"/>
<dbReference type="SUPFAM" id="SSF53756">
    <property type="entry name" value="UDP-Glycosyltransferase/glycogen phosphorylase"/>
    <property type="match status" value="1"/>
</dbReference>
<evidence type="ECO:0000313" key="2">
    <source>
        <dbReference type="Proteomes" id="UP000480684"/>
    </source>
</evidence>
<organism evidence="1 2">
    <name type="scientific">Magnetospirillum aberrantis SpK</name>
    <dbReference type="NCBI Taxonomy" id="908842"/>
    <lineage>
        <taxon>Bacteria</taxon>
        <taxon>Pseudomonadati</taxon>
        <taxon>Pseudomonadota</taxon>
        <taxon>Alphaproteobacteria</taxon>
        <taxon>Rhodospirillales</taxon>
        <taxon>Rhodospirillaceae</taxon>
        <taxon>Magnetospirillum</taxon>
    </lineage>
</organism>
<gene>
    <name evidence="1" type="ORF">G4223_17660</name>
</gene>
<dbReference type="Gene3D" id="3.40.50.2000">
    <property type="entry name" value="Glycogen Phosphorylase B"/>
    <property type="match status" value="1"/>
</dbReference>
<dbReference type="RefSeq" id="WP_163682454.1">
    <property type="nucleotide sequence ID" value="NZ_JAAIYP010000044.1"/>
</dbReference>
<sequence length="376" mass="40708">MPDTDDLIHAALAALAEDRLDDAVETAARARASAPSNAAARLAEARALRAVRRLDEAAEAVAEARRLAPDDTAVTHTMALIELSRGNWENGWRLFEVRLAMPQRREFRFSHRAPPMWRGQDLSGHSLLLRWEGGIDDTIQMLRYVEPLTCTGCTLFLDVQKPLLPLAETLPGVAGITASDSDDPVFGHADFFLPMLSLPRHADDHLARPCPPYLTADPRRVAGWKTRLAALPRPWRVVQWQGSPVAGSQPDHARSVPAETFVAAFAGLSGSLISLDKDTRCPAGIIDLSAEADDFADHAAILTLADHVVTVDGELAHLAGALGVAAQVLVAVNADWRWLAPNSGNLYPSLVPHHQERPGGWDTPLAAAVTARKRDA</sequence>
<accession>A0A7C9QWM3</accession>
<dbReference type="Gene3D" id="1.25.40.10">
    <property type="entry name" value="Tetratricopeptide repeat domain"/>
    <property type="match status" value="1"/>
</dbReference>
<name>A0A7C9QWM3_9PROT</name>